<keyword evidence="7 21" id="KW-0812">Transmembrane</keyword>
<dbReference type="SFLD" id="SFLDG00002">
    <property type="entry name" value="C1.7:_P-type_atpase_like"/>
    <property type="match status" value="1"/>
</dbReference>
<dbReference type="InterPro" id="IPR036412">
    <property type="entry name" value="HAD-like_sf"/>
</dbReference>
<evidence type="ECO:0000256" key="16">
    <source>
        <dbReference type="ARBA" id="ARBA00023008"/>
    </source>
</evidence>
<dbReference type="InterPro" id="IPR023298">
    <property type="entry name" value="ATPase_P-typ_TM_dom_sf"/>
</dbReference>
<dbReference type="SFLD" id="SFLDF00027">
    <property type="entry name" value="p-type_atpase"/>
    <property type="match status" value="1"/>
</dbReference>
<evidence type="ECO:0000256" key="17">
    <source>
        <dbReference type="ARBA" id="ARBA00023065"/>
    </source>
</evidence>
<dbReference type="Gene3D" id="2.70.150.10">
    <property type="entry name" value="Calcium-transporting ATPase, cytoplasmic transduction domain A"/>
    <property type="match status" value="1"/>
</dbReference>
<feature type="transmembrane region" description="Helical" evidence="21">
    <location>
        <begin position="461"/>
        <end position="484"/>
    </location>
</feature>
<dbReference type="InterPro" id="IPR059000">
    <property type="entry name" value="ATPase_P-type_domA"/>
</dbReference>
<evidence type="ECO:0000256" key="13">
    <source>
        <dbReference type="ARBA" id="ARBA00022842"/>
    </source>
</evidence>
<feature type="transmembrane region" description="Helical" evidence="21">
    <location>
        <begin position="777"/>
        <end position="796"/>
    </location>
</feature>
<dbReference type="InterPro" id="IPR027256">
    <property type="entry name" value="P-typ_ATPase_IB"/>
</dbReference>
<keyword evidence="11" id="KW-0187">Copper transport</keyword>
<dbReference type="FunFam" id="3.40.50.1000:FF:000144">
    <property type="entry name" value="copper-transporting ATPase 1 isoform X2"/>
    <property type="match status" value="1"/>
</dbReference>
<dbReference type="SUPFAM" id="SSF81653">
    <property type="entry name" value="Calcium ATPase, transduction domain A"/>
    <property type="match status" value="1"/>
</dbReference>
<dbReference type="InterPro" id="IPR023299">
    <property type="entry name" value="ATPase_P-typ_cyto_dom_N"/>
</dbReference>
<dbReference type="CDD" id="cd00371">
    <property type="entry name" value="HMA"/>
    <property type="match status" value="2"/>
</dbReference>
<gene>
    <name evidence="23" type="ORF">SAMN04488003_1418</name>
</gene>
<dbReference type="NCBIfam" id="TIGR01494">
    <property type="entry name" value="ATPase_P-type"/>
    <property type="match status" value="1"/>
</dbReference>
<evidence type="ECO:0000256" key="21">
    <source>
        <dbReference type="RuleBase" id="RU362081"/>
    </source>
</evidence>
<evidence type="ECO:0000256" key="5">
    <source>
        <dbReference type="ARBA" id="ARBA00022475"/>
    </source>
</evidence>
<dbReference type="GO" id="GO:0055070">
    <property type="term" value="P:copper ion homeostasis"/>
    <property type="evidence" value="ECO:0007669"/>
    <property type="project" value="TreeGrafter"/>
</dbReference>
<evidence type="ECO:0000313" key="24">
    <source>
        <dbReference type="Proteomes" id="UP000199585"/>
    </source>
</evidence>
<evidence type="ECO:0000256" key="14">
    <source>
        <dbReference type="ARBA" id="ARBA00022967"/>
    </source>
</evidence>
<keyword evidence="10 21" id="KW-0547">Nucleotide-binding</keyword>
<evidence type="ECO:0000256" key="2">
    <source>
        <dbReference type="ARBA" id="ARBA00006024"/>
    </source>
</evidence>
<comment type="catalytic activity">
    <reaction evidence="20">
        <text>Cu(+)(in) + ATP + H2O = Cu(+)(out) + ADP + phosphate + H(+)</text>
        <dbReference type="Rhea" id="RHEA:25792"/>
        <dbReference type="ChEBI" id="CHEBI:15377"/>
        <dbReference type="ChEBI" id="CHEBI:15378"/>
        <dbReference type="ChEBI" id="CHEBI:30616"/>
        <dbReference type="ChEBI" id="CHEBI:43474"/>
        <dbReference type="ChEBI" id="CHEBI:49552"/>
        <dbReference type="ChEBI" id="CHEBI:456216"/>
        <dbReference type="EC" id="7.2.2.8"/>
    </reaction>
</comment>
<dbReference type="SUPFAM" id="SSF81665">
    <property type="entry name" value="Calcium ATPase, transmembrane domain M"/>
    <property type="match status" value="1"/>
</dbReference>
<keyword evidence="5 21" id="KW-1003">Cell membrane</keyword>
<evidence type="ECO:0000256" key="20">
    <source>
        <dbReference type="ARBA" id="ARBA00049289"/>
    </source>
</evidence>
<dbReference type="InterPro" id="IPR006122">
    <property type="entry name" value="HMA_Cu_ion-bd"/>
</dbReference>
<dbReference type="PROSITE" id="PS50846">
    <property type="entry name" value="HMA_2"/>
    <property type="match status" value="2"/>
</dbReference>
<dbReference type="GO" id="GO:0060003">
    <property type="term" value="P:copper ion export"/>
    <property type="evidence" value="ECO:0007669"/>
    <property type="project" value="UniProtKB-ARBA"/>
</dbReference>
<reference evidence="23 24" key="1">
    <citation type="submission" date="2016-10" db="EMBL/GenBank/DDBJ databases">
        <authorList>
            <person name="de Groot N.N."/>
        </authorList>
    </citation>
    <scope>NUCLEOTIDE SEQUENCE [LARGE SCALE GENOMIC DNA]</scope>
    <source>
        <strain evidence="23 24">DSM 16213</strain>
    </source>
</reference>
<dbReference type="GO" id="GO:0140581">
    <property type="term" value="F:P-type monovalent copper transporter activity"/>
    <property type="evidence" value="ECO:0007669"/>
    <property type="project" value="UniProtKB-EC"/>
</dbReference>
<dbReference type="SUPFAM" id="SSF55008">
    <property type="entry name" value="HMA, heavy metal-associated domain"/>
    <property type="match status" value="2"/>
</dbReference>
<evidence type="ECO:0000256" key="11">
    <source>
        <dbReference type="ARBA" id="ARBA00022796"/>
    </source>
</evidence>
<comment type="subcellular location">
    <subcellularLocation>
        <location evidence="1">Cell membrane</location>
        <topology evidence="1">Multi-pass membrane protein</topology>
    </subcellularLocation>
</comment>
<feature type="transmembrane region" description="Helical" evidence="21">
    <location>
        <begin position="216"/>
        <end position="237"/>
    </location>
</feature>
<keyword evidence="6" id="KW-0597">Phosphoprotein</keyword>
<dbReference type="PRINTS" id="PR00119">
    <property type="entry name" value="CATATPASE"/>
</dbReference>
<feature type="transmembrane region" description="Helical" evidence="21">
    <location>
        <begin position="249"/>
        <end position="269"/>
    </location>
</feature>
<evidence type="ECO:0000259" key="22">
    <source>
        <dbReference type="PROSITE" id="PS50846"/>
    </source>
</evidence>
<dbReference type="PROSITE" id="PS01047">
    <property type="entry name" value="HMA_1"/>
    <property type="match status" value="2"/>
</dbReference>
<keyword evidence="4" id="KW-0813">Transport</keyword>
<sequence>MMNTQIQRNVQSDSVRQHGSQTLSLPVIGMTCASCVGRVEKALNRMEGVSEAVVNLATERADVTFTQPASREGLVQAVVDAGYAVLDRTVTLSIDGMTCASCVARVEKALLSVSGVATAAVNLATERATIVATGAVADSDLVAAVAAAGYAAQPVGGTGDEDAQADRKQAEQDALQRDLTIAATLTLPVFVLEMGSHLIPAVHDLIMSTIGMRGSWYLQCLLTTVVLFWPGLRFYWIGLPALMRAAPDMNSLVAVGTLAAWGYSVVATFAPQLLPPGTVNVYYEAAAVIVTLVMLGRTLEARAKGRTSQAIKRLVGLQPKVARVHREGGVVEVALDDIVTGDQIDVRPGERIAVDGQVVSGASFVDEAMITGEPMPVEKAAGASVVGGTVNQTGALVVRATAVGADTMLAQIIRMVEDAQGSKLPIQALVDRVTLWFVPAVLALAALTFLAWLIFGPDPSLTYALVNAVAVLIIACPCAMGLATPTSIMVGTGRGAEMGVLFRKGAALQSLMSVSAVAIDKTGTLTAGKPTLTDMIVTAGHTRADVLALVASVEAKSEHPIARAIVDAAAAEGLTLSDPSRFDSVTGHGVTAFVDGHRVEVGADRFMNSCGVEIGLFASASTQLAGAGKSPLYAAIDGKLAAIMAIADPIKPSTPAAIRALHDLGLKVVMITGDNRRTAQAIARDLGIDDVVAEVLPDGKVAAVTALQRKHGRVAFVGDGINDAPALAQADVGIAIGTGTDIAIEAADVVLMSGNLAGVPQAIALSRATIRNIRQNLFWAFAYNAALIPVAAGALYPAFGVLLSPMLAAGAMAMSSVFVLGNALRLRRFAPATVVATA</sequence>
<dbReference type="PANTHER" id="PTHR43520:SF8">
    <property type="entry name" value="P-TYPE CU(+) TRANSPORTER"/>
    <property type="match status" value="1"/>
</dbReference>
<dbReference type="EC" id="7.2.2.8" evidence="3"/>
<keyword evidence="18 21" id="KW-0472">Membrane</keyword>
<dbReference type="OrthoDB" id="9807843at2"/>
<organism evidence="23 24">
    <name type="scientific">Loktanella fryxellensis</name>
    <dbReference type="NCBI Taxonomy" id="245187"/>
    <lineage>
        <taxon>Bacteria</taxon>
        <taxon>Pseudomonadati</taxon>
        <taxon>Pseudomonadota</taxon>
        <taxon>Alphaproteobacteria</taxon>
        <taxon>Rhodobacterales</taxon>
        <taxon>Roseobacteraceae</taxon>
        <taxon>Loktanella</taxon>
    </lineage>
</organism>
<feature type="transmembrane region" description="Helical" evidence="21">
    <location>
        <begin position="433"/>
        <end position="455"/>
    </location>
</feature>
<dbReference type="GO" id="GO:0005886">
    <property type="term" value="C:plasma membrane"/>
    <property type="evidence" value="ECO:0007669"/>
    <property type="project" value="UniProtKB-SubCell"/>
</dbReference>
<keyword evidence="24" id="KW-1185">Reference proteome</keyword>
<evidence type="ECO:0000256" key="9">
    <source>
        <dbReference type="ARBA" id="ARBA00022737"/>
    </source>
</evidence>
<dbReference type="FunFam" id="2.70.150.10:FF:000020">
    <property type="entry name" value="Copper-exporting P-type ATPase A"/>
    <property type="match status" value="1"/>
</dbReference>
<feature type="transmembrane region" description="Helical" evidence="21">
    <location>
        <begin position="802"/>
        <end position="821"/>
    </location>
</feature>
<evidence type="ECO:0000256" key="3">
    <source>
        <dbReference type="ARBA" id="ARBA00012517"/>
    </source>
</evidence>
<keyword evidence="12 21" id="KW-0067">ATP-binding</keyword>
<dbReference type="EMBL" id="FOCI01000041">
    <property type="protein sequence ID" value="SEN82745.1"/>
    <property type="molecule type" value="Genomic_DNA"/>
</dbReference>
<dbReference type="SFLD" id="SFLDS00003">
    <property type="entry name" value="Haloacid_Dehalogenase"/>
    <property type="match status" value="1"/>
</dbReference>
<dbReference type="STRING" id="245187.SAMN04488003_1418"/>
<name>A0A1H8JQF9_9RHOB</name>
<dbReference type="GO" id="GO:0005507">
    <property type="term" value="F:copper ion binding"/>
    <property type="evidence" value="ECO:0007669"/>
    <property type="project" value="InterPro"/>
</dbReference>
<keyword evidence="15 21" id="KW-1133">Transmembrane helix</keyword>
<proteinExistence type="inferred from homology"/>
<dbReference type="InterPro" id="IPR006121">
    <property type="entry name" value="HMA_dom"/>
</dbReference>
<dbReference type="PRINTS" id="PR00120">
    <property type="entry name" value="HATPASE"/>
</dbReference>
<evidence type="ECO:0000256" key="15">
    <source>
        <dbReference type="ARBA" id="ARBA00022989"/>
    </source>
</evidence>
<evidence type="ECO:0000256" key="10">
    <source>
        <dbReference type="ARBA" id="ARBA00022741"/>
    </source>
</evidence>
<dbReference type="Pfam" id="PF00122">
    <property type="entry name" value="E1-E2_ATPase"/>
    <property type="match status" value="1"/>
</dbReference>
<evidence type="ECO:0000256" key="1">
    <source>
        <dbReference type="ARBA" id="ARBA00004651"/>
    </source>
</evidence>
<dbReference type="Gene3D" id="3.40.1110.10">
    <property type="entry name" value="Calcium-transporting ATPase, cytoplasmic domain N"/>
    <property type="match status" value="1"/>
</dbReference>
<dbReference type="Proteomes" id="UP000199585">
    <property type="component" value="Unassembled WGS sequence"/>
</dbReference>
<accession>A0A1H8JQF9</accession>
<dbReference type="Gene3D" id="3.30.70.100">
    <property type="match status" value="2"/>
</dbReference>
<dbReference type="Gene3D" id="3.40.50.1000">
    <property type="entry name" value="HAD superfamily/HAD-like"/>
    <property type="match status" value="1"/>
</dbReference>
<keyword evidence="17" id="KW-0406">Ion transport</keyword>
<evidence type="ECO:0000256" key="7">
    <source>
        <dbReference type="ARBA" id="ARBA00022692"/>
    </source>
</evidence>
<keyword evidence="9" id="KW-0677">Repeat</keyword>
<evidence type="ECO:0000256" key="12">
    <source>
        <dbReference type="ARBA" id="ARBA00022840"/>
    </source>
</evidence>
<keyword evidence="14" id="KW-1278">Translocase</keyword>
<feature type="domain" description="HMA" evidence="22">
    <location>
        <begin position="21"/>
        <end position="86"/>
    </location>
</feature>
<dbReference type="InterPro" id="IPR044492">
    <property type="entry name" value="P_typ_ATPase_HD_dom"/>
</dbReference>
<evidence type="ECO:0000256" key="6">
    <source>
        <dbReference type="ARBA" id="ARBA00022553"/>
    </source>
</evidence>
<evidence type="ECO:0000313" key="23">
    <source>
        <dbReference type="EMBL" id="SEN82745.1"/>
    </source>
</evidence>
<evidence type="ECO:0000256" key="19">
    <source>
        <dbReference type="ARBA" id="ARBA00033239"/>
    </source>
</evidence>
<dbReference type="AlphaFoldDB" id="A0A1H8JQF9"/>
<dbReference type="GO" id="GO:0043682">
    <property type="term" value="F:P-type divalent copper transporter activity"/>
    <property type="evidence" value="ECO:0007669"/>
    <property type="project" value="TreeGrafter"/>
</dbReference>
<dbReference type="Pfam" id="PF00702">
    <property type="entry name" value="Hydrolase"/>
    <property type="match status" value="1"/>
</dbReference>
<evidence type="ECO:0000256" key="8">
    <source>
        <dbReference type="ARBA" id="ARBA00022723"/>
    </source>
</evidence>
<evidence type="ECO:0000256" key="18">
    <source>
        <dbReference type="ARBA" id="ARBA00023136"/>
    </source>
</evidence>
<feature type="domain" description="HMA" evidence="22">
    <location>
        <begin position="88"/>
        <end position="153"/>
    </location>
</feature>
<dbReference type="InterPro" id="IPR023214">
    <property type="entry name" value="HAD_sf"/>
</dbReference>
<dbReference type="CDD" id="cd02094">
    <property type="entry name" value="P-type_ATPase_Cu-like"/>
    <property type="match status" value="1"/>
</dbReference>
<dbReference type="InterPro" id="IPR018303">
    <property type="entry name" value="ATPase_P-typ_P_site"/>
</dbReference>
<feature type="transmembrane region" description="Helical" evidence="21">
    <location>
        <begin position="281"/>
        <end position="299"/>
    </location>
</feature>
<keyword evidence="8 21" id="KW-0479">Metal-binding</keyword>
<dbReference type="InterPro" id="IPR017969">
    <property type="entry name" value="Heavy-metal-associated_CS"/>
</dbReference>
<comment type="similarity">
    <text evidence="2 21">Belongs to the cation transport ATPase (P-type) (TC 3.A.3) family. Type IB subfamily.</text>
</comment>
<dbReference type="InterPro" id="IPR001757">
    <property type="entry name" value="P_typ_ATPase"/>
</dbReference>
<keyword evidence="16" id="KW-0186">Copper</keyword>
<dbReference type="FunFam" id="3.30.70.100:FF:000005">
    <property type="entry name" value="Copper-exporting P-type ATPase A"/>
    <property type="match status" value="2"/>
</dbReference>
<dbReference type="GO" id="GO:0016887">
    <property type="term" value="F:ATP hydrolysis activity"/>
    <property type="evidence" value="ECO:0007669"/>
    <property type="project" value="InterPro"/>
</dbReference>
<dbReference type="PROSITE" id="PS00154">
    <property type="entry name" value="ATPASE_E1_E2"/>
    <property type="match status" value="1"/>
</dbReference>
<keyword evidence="13" id="KW-0460">Magnesium</keyword>
<dbReference type="SUPFAM" id="SSF56784">
    <property type="entry name" value="HAD-like"/>
    <property type="match status" value="1"/>
</dbReference>
<dbReference type="NCBIfam" id="TIGR00003">
    <property type="entry name" value="copper ion binding protein"/>
    <property type="match status" value="2"/>
</dbReference>
<dbReference type="Pfam" id="PF00403">
    <property type="entry name" value="HMA"/>
    <property type="match status" value="2"/>
</dbReference>
<dbReference type="GO" id="GO:0005524">
    <property type="term" value="F:ATP binding"/>
    <property type="evidence" value="ECO:0007669"/>
    <property type="project" value="UniProtKB-UniRule"/>
</dbReference>
<dbReference type="PANTHER" id="PTHR43520">
    <property type="entry name" value="ATP7, ISOFORM B"/>
    <property type="match status" value="1"/>
</dbReference>
<dbReference type="NCBIfam" id="TIGR01511">
    <property type="entry name" value="ATPase-IB1_Cu"/>
    <property type="match status" value="1"/>
</dbReference>
<dbReference type="InterPro" id="IPR008250">
    <property type="entry name" value="ATPase_P-typ_transduc_dom_A_sf"/>
</dbReference>
<dbReference type="NCBIfam" id="TIGR01525">
    <property type="entry name" value="ATPase-IB_hvy"/>
    <property type="match status" value="1"/>
</dbReference>
<evidence type="ECO:0000256" key="4">
    <source>
        <dbReference type="ARBA" id="ARBA00022448"/>
    </source>
</evidence>
<protein>
    <recommendedName>
        <fullName evidence="3">P-type Cu(+) transporter</fullName>
        <ecNumber evidence="3">7.2.2.8</ecNumber>
    </recommendedName>
    <alternativeName>
        <fullName evidence="19">Cu(+)-exporting ATPase</fullName>
    </alternativeName>
</protein>
<dbReference type="InterPro" id="IPR036163">
    <property type="entry name" value="HMA_dom_sf"/>
</dbReference>